<name>A0A6A6PR09_9PEZI</name>
<keyword evidence="3" id="KW-1185">Reference proteome</keyword>
<dbReference type="RefSeq" id="XP_033588453.1">
    <property type="nucleotide sequence ID" value="XM_033729834.1"/>
</dbReference>
<organism evidence="2 3">
    <name type="scientific">Neohortaea acidophila</name>
    <dbReference type="NCBI Taxonomy" id="245834"/>
    <lineage>
        <taxon>Eukaryota</taxon>
        <taxon>Fungi</taxon>
        <taxon>Dikarya</taxon>
        <taxon>Ascomycota</taxon>
        <taxon>Pezizomycotina</taxon>
        <taxon>Dothideomycetes</taxon>
        <taxon>Dothideomycetidae</taxon>
        <taxon>Mycosphaerellales</taxon>
        <taxon>Teratosphaeriaceae</taxon>
        <taxon>Neohortaea</taxon>
    </lineage>
</organism>
<accession>A0A6A6PR09</accession>
<evidence type="ECO:0000313" key="2">
    <source>
        <dbReference type="EMBL" id="KAF2481883.1"/>
    </source>
</evidence>
<dbReference type="EMBL" id="MU001637">
    <property type="protein sequence ID" value="KAF2481883.1"/>
    <property type="molecule type" value="Genomic_DNA"/>
</dbReference>
<evidence type="ECO:0000313" key="3">
    <source>
        <dbReference type="Proteomes" id="UP000799767"/>
    </source>
</evidence>
<gene>
    <name evidence="2" type="ORF">BDY17DRAFT_173194</name>
</gene>
<evidence type="ECO:0000256" key="1">
    <source>
        <dbReference type="SAM" id="MobiDB-lite"/>
    </source>
</evidence>
<feature type="compositionally biased region" description="Basic residues" evidence="1">
    <location>
        <begin position="137"/>
        <end position="149"/>
    </location>
</feature>
<sequence>MAIAEGCAPHLSPMRLAGQGVTGLGHAAVAPSLHLITAESIPSPFSQARKVHTQLSPSCPVCATLLVSSFLSHSSPRHLPSPPLYTTTSLSIPRLLLTFVWRRIVAPERCARNSAAGSQPCYPQSANQRAWLSARSHSNKHSLHPRSLHHPPPTQPHHRRNRPCCKAVLCRQHPGLSHPSRRAVVDESA</sequence>
<protein>
    <submittedName>
        <fullName evidence="2">Uncharacterized protein</fullName>
    </submittedName>
</protein>
<dbReference type="Proteomes" id="UP000799767">
    <property type="component" value="Unassembled WGS sequence"/>
</dbReference>
<dbReference type="GeneID" id="54470836"/>
<proteinExistence type="predicted"/>
<feature type="region of interest" description="Disordered" evidence="1">
    <location>
        <begin position="132"/>
        <end position="161"/>
    </location>
</feature>
<dbReference type="AlphaFoldDB" id="A0A6A6PR09"/>
<reference evidence="2" key="1">
    <citation type="journal article" date="2020" name="Stud. Mycol.">
        <title>101 Dothideomycetes genomes: a test case for predicting lifestyles and emergence of pathogens.</title>
        <authorList>
            <person name="Haridas S."/>
            <person name="Albert R."/>
            <person name="Binder M."/>
            <person name="Bloem J."/>
            <person name="Labutti K."/>
            <person name="Salamov A."/>
            <person name="Andreopoulos B."/>
            <person name="Baker S."/>
            <person name="Barry K."/>
            <person name="Bills G."/>
            <person name="Bluhm B."/>
            <person name="Cannon C."/>
            <person name="Castanera R."/>
            <person name="Culley D."/>
            <person name="Daum C."/>
            <person name="Ezra D."/>
            <person name="Gonzalez J."/>
            <person name="Henrissat B."/>
            <person name="Kuo A."/>
            <person name="Liang C."/>
            <person name="Lipzen A."/>
            <person name="Lutzoni F."/>
            <person name="Magnuson J."/>
            <person name="Mondo S."/>
            <person name="Nolan M."/>
            <person name="Ohm R."/>
            <person name="Pangilinan J."/>
            <person name="Park H.-J."/>
            <person name="Ramirez L."/>
            <person name="Alfaro M."/>
            <person name="Sun H."/>
            <person name="Tritt A."/>
            <person name="Yoshinaga Y."/>
            <person name="Zwiers L.-H."/>
            <person name="Turgeon B."/>
            <person name="Goodwin S."/>
            <person name="Spatafora J."/>
            <person name="Crous P."/>
            <person name="Grigoriev I."/>
        </authorList>
    </citation>
    <scope>NUCLEOTIDE SEQUENCE</scope>
    <source>
        <strain evidence="2">CBS 113389</strain>
    </source>
</reference>